<dbReference type="EMBL" id="WQKZ01000001">
    <property type="protein sequence ID" value="MVN75659.1"/>
    <property type="molecule type" value="Genomic_DNA"/>
</dbReference>
<comment type="caution">
    <text evidence="2">The sequence shown here is derived from an EMBL/GenBank/DDBJ whole genome shotgun (WGS) entry which is preliminary data.</text>
</comment>
<dbReference type="AlphaFoldDB" id="A0A7K1TBA0"/>
<feature type="signal peptide" evidence="1">
    <location>
        <begin position="1"/>
        <end position="24"/>
    </location>
</feature>
<reference evidence="2 3" key="1">
    <citation type="submission" date="2019-12" db="EMBL/GenBank/DDBJ databases">
        <title>Hymenobacter sp. HMF4947 Genome sequencing and assembly.</title>
        <authorList>
            <person name="Kang H."/>
            <person name="Cha I."/>
            <person name="Kim H."/>
            <person name="Joh K."/>
        </authorList>
    </citation>
    <scope>NUCLEOTIDE SEQUENCE [LARGE SCALE GENOMIC DNA]</scope>
    <source>
        <strain evidence="2 3">HMF4947</strain>
    </source>
</reference>
<organism evidence="2 3">
    <name type="scientific">Hymenobacter ginkgonis</name>
    <dbReference type="NCBI Taxonomy" id="2682976"/>
    <lineage>
        <taxon>Bacteria</taxon>
        <taxon>Pseudomonadati</taxon>
        <taxon>Bacteroidota</taxon>
        <taxon>Cytophagia</taxon>
        <taxon>Cytophagales</taxon>
        <taxon>Hymenobacteraceae</taxon>
        <taxon>Hymenobacter</taxon>
    </lineage>
</organism>
<accession>A0A7K1TBA0</accession>
<keyword evidence="1" id="KW-0732">Signal</keyword>
<keyword evidence="3" id="KW-1185">Reference proteome</keyword>
<dbReference type="Proteomes" id="UP000441336">
    <property type="component" value="Unassembled WGS sequence"/>
</dbReference>
<evidence type="ECO:0008006" key="4">
    <source>
        <dbReference type="Google" id="ProtNLM"/>
    </source>
</evidence>
<dbReference type="RefSeq" id="WP_157562381.1">
    <property type="nucleotide sequence ID" value="NZ_WQKZ01000001.1"/>
</dbReference>
<gene>
    <name evidence="2" type="ORF">GO988_04900</name>
</gene>
<sequence>MHKQLTLVVTGLFLAAILAMPVRAAWAQTPFRTAKSDGSIVLNTGGLVQASLEEALFRVGYVVNNKDKHAAKIRQQNNTKQVHGGTLYGFEVQGRPSDNLASLFSNNRVTAGTQATFSFGVANLLSHQPSAKEIPGIVAGAEADTGPTHLKSLDYDWLTLQVTYSRNSSTLYTPTNAYADQFSRKVFDGYGVQLAYNLEFKSNRIPMLLGLAPGIKRVNNINDLDKIQVEETRTITSPDGLTQRTTTVTRSGLRGTYEETTQATLNSDFVFYPFLLAAPRKASVAFNVFTRSALGDNGYFIPGVGAFVTAPKAPLKVYGGVSIYRDKNKEAAVDIVAGFGF</sequence>
<protein>
    <recommendedName>
        <fullName evidence="4">Porin</fullName>
    </recommendedName>
</protein>
<evidence type="ECO:0000256" key="1">
    <source>
        <dbReference type="SAM" id="SignalP"/>
    </source>
</evidence>
<evidence type="ECO:0000313" key="2">
    <source>
        <dbReference type="EMBL" id="MVN75659.1"/>
    </source>
</evidence>
<feature type="chain" id="PRO_5029781380" description="Porin" evidence="1">
    <location>
        <begin position="25"/>
        <end position="341"/>
    </location>
</feature>
<proteinExistence type="predicted"/>
<evidence type="ECO:0000313" key="3">
    <source>
        <dbReference type="Proteomes" id="UP000441336"/>
    </source>
</evidence>
<name>A0A7K1TBA0_9BACT</name>